<evidence type="ECO:0000313" key="3">
    <source>
        <dbReference type="EMBL" id="ESO00988.1"/>
    </source>
</evidence>
<dbReference type="InterPro" id="IPR030398">
    <property type="entry name" value="SEA_DG_dom"/>
</dbReference>
<reference evidence="3 5" key="2">
    <citation type="journal article" date="2013" name="Nature">
        <title>Insights into bilaterian evolution from three spiralian genomes.</title>
        <authorList>
            <person name="Simakov O."/>
            <person name="Marletaz F."/>
            <person name="Cho S.J."/>
            <person name="Edsinger-Gonzales E."/>
            <person name="Havlak P."/>
            <person name="Hellsten U."/>
            <person name="Kuo D.H."/>
            <person name="Larsson T."/>
            <person name="Lv J."/>
            <person name="Arendt D."/>
            <person name="Savage R."/>
            <person name="Osoegawa K."/>
            <person name="de Jong P."/>
            <person name="Grimwood J."/>
            <person name="Chapman J.A."/>
            <person name="Shapiro H."/>
            <person name="Aerts A."/>
            <person name="Otillar R.P."/>
            <person name="Terry A.Y."/>
            <person name="Boore J.L."/>
            <person name="Grigoriev I.V."/>
            <person name="Lindberg D.R."/>
            <person name="Seaver E.C."/>
            <person name="Weisblat D.A."/>
            <person name="Putnam N.H."/>
            <person name="Rokhsar D.S."/>
        </authorList>
    </citation>
    <scope>NUCLEOTIDE SEQUENCE</scope>
</reference>
<keyword evidence="1" id="KW-0812">Transmembrane</keyword>
<dbReference type="HOGENOM" id="CLU_3020248_0_0_1"/>
<dbReference type="EMBL" id="KB096839">
    <property type="protein sequence ID" value="ESO00988.1"/>
    <property type="molecule type" value="Genomic_DNA"/>
</dbReference>
<feature type="transmembrane region" description="Helical" evidence="1">
    <location>
        <begin position="26"/>
        <end position="46"/>
    </location>
</feature>
<keyword evidence="1" id="KW-1133">Transmembrane helix</keyword>
<dbReference type="KEGG" id="hro:HELRODRAFT_128674"/>
<protein>
    <recommendedName>
        <fullName evidence="2">Peptidase S72 domain-containing protein</fullName>
    </recommendedName>
</protein>
<dbReference type="EnsemblMetazoa" id="HelroT128674">
    <property type="protein sequence ID" value="HelroP128674"/>
    <property type="gene ID" value="HelroG128674"/>
</dbReference>
<dbReference type="InterPro" id="IPR008465">
    <property type="entry name" value="DAG1_C"/>
</dbReference>
<organism evidence="4 5">
    <name type="scientific">Helobdella robusta</name>
    <name type="common">Californian leech</name>
    <dbReference type="NCBI Taxonomy" id="6412"/>
    <lineage>
        <taxon>Eukaryota</taxon>
        <taxon>Metazoa</taxon>
        <taxon>Spiralia</taxon>
        <taxon>Lophotrochozoa</taxon>
        <taxon>Annelida</taxon>
        <taxon>Clitellata</taxon>
        <taxon>Hirudinea</taxon>
        <taxon>Rhynchobdellida</taxon>
        <taxon>Glossiphoniidae</taxon>
        <taxon>Helobdella</taxon>
    </lineage>
</organism>
<proteinExistence type="predicted"/>
<dbReference type="CTD" id="20196100"/>
<evidence type="ECO:0000256" key="1">
    <source>
        <dbReference type="SAM" id="Phobius"/>
    </source>
</evidence>
<dbReference type="Pfam" id="PF05454">
    <property type="entry name" value="DAG1"/>
    <property type="match status" value="1"/>
</dbReference>
<keyword evidence="1" id="KW-0472">Membrane</keyword>
<dbReference type="PROSITE" id="PS51699">
    <property type="entry name" value="SEA_DG"/>
    <property type="match status" value="1"/>
</dbReference>
<evidence type="ECO:0000313" key="4">
    <source>
        <dbReference type="EnsemblMetazoa" id="HelroP128674"/>
    </source>
</evidence>
<name>T1EHQ0_HELRO</name>
<keyword evidence="5" id="KW-1185">Reference proteome</keyword>
<gene>
    <name evidence="4" type="primary">20196100</name>
    <name evidence="3" type="ORF">HELRODRAFT_128674</name>
</gene>
<dbReference type="GeneID" id="20196100"/>
<reference evidence="4" key="3">
    <citation type="submission" date="2015-06" db="UniProtKB">
        <authorList>
            <consortium name="EnsemblMetazoa"/>
        </authorList>
    </citation>
    <scope>IDENTIFICATION</scope>
</reference>
<dbReference type="InParanoid" id="T1EHQ0"/>
<dbReference type="EMBL" id="AMQM01009716">
    <property type="status" value="NOT_ANNOTATED_CDS"/>
    <property type="molecule type" value="Genomic_DNA"/>
</dbReference>
<dbReference type="OrthoDB" id="5990676at2759"/>
<feature type="domain" description="Peptidase S72" evidence="2">
    <location>
        <begin position="1"/>
        <end position="56"/>
    </location>
</feature>
<accession>T1EHQ0</accession>
<dbReference type="GO" id="GO:0016010">
    <property type="term" value="C:dystrophin-associated glycoprotein complex"/>
    <property type="evidence" value="ECO:0007669"/>
    <property type="project" value="InterPro"/>
</dbReference>
<dbReference type="Proteomes" id="UP000015101">
    <property type="component" value="Unassembled WGS sequence"/>
</dbReference>
<dbReference type="AlphaFoldDB" id="T1EHQ0"/>
<evidence type="ECO:0000313" key="5">
    <source>
        <dbReference type="Proteomes" id="UP000015101"/>
    </source>
</evidence>
<reference evidence="5" key="1">
    <citation type="submission" date="2012-12" db="EMBL/GenBank/DDBJ databases">
        <authorList>
            <person name="Hellsten U."/>
            <person name="Grimwood J."/>
            <person name="Chapman J.A."/>
            <person name="Shapiro H."/>
            <person name="Aerts A."/>
            <person name="Otillar R.P."/>
            <person name="Terry A.Y."/>
            <person name="Boore J.L."/>
            <person name="Simakov O."/>
            <person name="Marletaz F."/>
            <person name="Cho S.-J."/>
            <person name="Edsinger-Gonzales E."/>
            <person name="Havlak P."/>
            <person name="Kuo D.-H."/>
            <person name="Larsson T."/>
            <person name="Lv J."/>
            <person name="Arendt D."/>
            <person name="Savage R."/>
            <person name="Osoegawa K."/>
            <person name="de Jong P."/>
            <person name="Lindberg D.R."/>
            <person name="Seaver E.C."/>
            <person name="Weisblat D.A."/>
            <person name="Putnam N.H."/>
            <person name="Grigoriev I.V."/>
            <person name="Rokhsar D.S."/>
        </authorList>
    </citation>
    <scope>NUCLEOTIDE SEQUENCE</scope>
</reference>
<dbReference type="STRING" id="6412.T1EHQ0"/>
<sequence>SNDVSVRIGLVKKIARAFGDRNARNVMVVEMFPGSLILGWFNLSLVKSDCPMEKLR</sequence>
<evidence type="ECO:0000259" key="2">
    <source>
        <dbReference type="PROSITE" id="PS51699"/>
    </source>
</evidence>
<dbReference type="RefSeq" id="XP_009020913.1">
    <property type="nucleotide sequence ID" value="XM_009022665.1"/>
</dbReference>